<reference evidence="1 2" key="1">
    <citation type="journal article" date="2021" name="Hortic Res">
        <title>High-quality reference genome and annotation aids understanding of berry development for evergreen blueberry (Vaccinium darrowii).</title>
        <authorList>
            <person name="Yu J."/>
            <person name="Hulse-Kemp A.M."/>
            <person name="Babiker E."/>
            <person name="Staton M."/>
        </authorList>
    </citation>
    <scope>NUCLEOTIDE SEQUENCE [LARGE SCALE GENOMIC DNA]</scope>
    <source>
        <strain evidence="2">cv. NJ 8807/NJ 8810</strain>
        <tissue evidence="1">Young leaf</tissue>
    </source>
</reference>
<evidence type="ECO:0000313" key="1">
    <source>
        <dbReference type="EMBL" id="KAH7845326.1"/>
    </source>
</evidence>
<sequence length="472" mass="51719">MMAKCVRNDAAFSGTSFRRMILNTMRCGGAGDHQVAKMSATEKLKQRDHHDQKKQRSFGKEEGKKKRNEKLSELLRLSDGEAAEAEAEEVRRKVEQFEELKRVVKRLQMESDDDVLKGAVEVRRIAKESKEGRSNLALMGAIPPLVSLLDSVNLESQIASLYALLNLAIGNDANKAAIVKAGSVHKMLKLIESSNGTPNPALAEAVVANFLGLSALDSNKPIIGSSGAIPFLVETLKDVDKTSSTQAKQDSLRALYNLSISPLNVSLILETDLVPFLFSRLGDMEISERILSILSNVVSTSEGRKGISIVPDVFPILIDALNWTDSPGCQEKASYILMIMAHKSYGDRQTMIEAGIASSLLELSLLGSTLAQKRASRILDRLRVDKGKQVSESFGGGTGANVSAPIVGSSSKSPDPNLESNERLEDEEGMMSEERKAFNFEELTILRRLNKFRKLQIKEHATDAEDKNFNSS</sequence>
<dbReference type="Proteomes" id="UP000828048">
    <property type="component" value="Chromosome 5"/>
</dbReference>
<dbReference type="EMBL" id="CM037155">
    <property type="protein sequence ID" value="KAH7845326.1"/>
    <property type="molecule type" value="Genomic_DNA"/>
</dbReference>
<name>A0ACB7XVQ7_9ERIC</name>
<comment type="caution">
    <text evidence="1">The sequence shown here is derived from an EMBL/GenBank/DDBJ whole genome shotgun (WGS) entry which is preliminary data.</text>
</comment>
<gene>
    <name evidence="1" type="ORF">Vadar_000685</name>
</gene>
<accession>A0ACB7XVQ7</accession>
<proteinExistence type="predicted"/>
<protein>
    <submittedName>
        <fullName evidence="1">Uncharacterized protein</fullName>
    </submittedName>
</protein>
<evidence type="ECO:0000313" key="2">
    <source>
        <dbReference type="Proteomes" id="UP000828048"/>
    </source>
</evidence>
<organism evidence="1 2">
    <name type="scientific">Vaccinium darrowii</name>
    <dbReference type="NCBI Taxonomy" id="229202"/>
    <lineage>
        <taxon>Eukaryota</taxon>
        <taxon>Viridiplantae</taxon>
        <taxon>Streptophyta</taxon>
        <taxon>Embryophyta</taxon>
        <taxon>Tracheophyta</taxon>
        <taxon>Spermatophyta</taxon>
        <taxon>Magnoliopsida</taxon>
        <taxon>eudicotyledons</taxon>
        <taxon>Gunneridae</taxon>
        <taxon>Pentapetalae</taxon>
        <taxon>asterids</taxon>
        <taxon>Ericales</taxon>
        <taxon>Ericaceae</taxon>
        <taxon>Vaccinioideae</taxon>
        <taxon>Vaccinieae</taxon>
        <taxon>Vaccinium</taxon>
    </lineage>
</organism>
<keyword evidence="2" id="KW-1185">Reference proteome</keyword>